<proteinExistence type="predicted"/>
<dbReference type="EMBL" id="FODS01000004">
    <property type="protein sequence ID" value="SEO38246.1"/>
    <property type="molecule type" value="Genomic_DNA"/>
</dbReference>
<gene>
    <name evidence="3" type="ORF">SAMN04490248_104184</name>
</gene>
<dbReference type="InterPro" id="IPR007236">
    <property type="entry name" value="SlyX"/>
</dbReference>
<protein>
    <submittedName>
        <fullName evidence="3">SlyX protein</fullName>
    </submittedName>
</protein>
<keyword evidence="1" id="KW-0175">Coiled coil</keyword>
<dbReference type="AlphaFoldDB" id="A0A1H8P8R5"/>
<dbReference type="Proteomes" id="UP000198893">
    <property type="component" value="Unassembled WGS sequence"/>
</dbReference>
<keyword evidence="4" id="KW-1185">Reference proteome</keyword>
<evidence type="ECO:0000256" key="1">
    <source>
        <dbReference type="SAM" id="Coils"/>
    </source>
</evidence>
<reference evidence="3 4" key="1">
    <citation type="submission" date="2016-10" db="EMBL/GenBank/DDBJ databases">
        <authorList>
            <person name="de Groot N.N."/>
        </authorList>
    </citation>
    <scope>NUCLEOTIDE SEQUENCE [LARGE SCALE GENOMIC DNA]</scope>
    <source>
        <strain evidence="3 4">DSM 27842</strain>
    </source>
</reference>
<dbReference type="OrthoDB" id="285836at2"/>
<evidence type="ECO:0000313" key="3">
    <source>
        <dbReference type="EMBL" id="SEO38246.1"/>
    </source>
</evidence>
<feature type="region of interest" description="Disordered" evidence="2">
    <location>
        <begin position="43"/>
        <end position="64"/>
    </location>
</feature>
<dbReference type="RefSeq" id="WP_093116299.1">
    <property type="nucleotide sequence ID" value="NZ_FODS01000004.1"/>
</dbReference>
<dbReference type="STRING" id="569882.SAMN04490248_104184"/>
<organism evidence="3 4">
    <name type="scientific">Salinihabitans flavidus</name>
    <dbReference type="NCBI Taxonomy" id="569882"/>
    <lineage>
        <taxon>Bacteria</taxon>
        <taxon>Pseudomonadati</taxon>
        <taxon>Pseudomonadota</taxon>
        <taxon>Alphaproteobacteria</taxon>
        <taxon>Rhodobacterales</taxon>
        <taxon>Roseobacteraceae</taxon>
        <taxon>Salinihabitans</taxon>
    </lineage>
</organism>
<dbReference type="Pfam" id="PF04102">
    <property type="entry name" value="SlyX"/>
    <property type="match status" value="1"/>
</dbReference>
<accession>A0A1H8P8R5</accession>
<evidence type="ECO:0000313" key="4">
    <source>
        <dbReference type="Proteomes" id="UP000198893"/>
    </source>
</evidence>
<name>A0A1H8P8R5_9RHOB</name>
<feature type="coiled-coil region" evidence="1">
    <location>
        <begin position="1"/>
        <end position="42"/>
    </location>
</feature>
<evidence type="ECO:0000256" key="2">
    <source>
        <dbReference type="SAM" id="MobiDB-lite"/>
    </source>
</evidence>
<sequence length="64" mass="7233">MDRLEENIAHLTRVVDELSDVIARQDREIAKLTHKVEMLIAREAGREADSPGGVLLGDERPPHY</sequence>